<feature type="compositionally biased region" description="Basic and acidic residues" evidence="1">
    <location>
        <begin position="1"/>
        <end position="24"/>
    </location>
</feature>
<feature type="region of interest" description="Disordered" evidence="1">
    <location>
        <begin position="1"/>
        <end position="80"/>
    </location>
</feature>
<dbReference type="InParanoid" id="A0A4S2N1G5"/>
<dbReference type="EMBL" id="ML220114">
    <property type="protein sequence ID" value="TGZ82806.1"/>
    <property type="molecule type" value="Genomic_DNA"/>
</dbReference>
<name>A0A4S2N1G5_9PEZI</name>
<feature type="compositionally biased region" description="Pro residues" evidence="1">
    <location>
        <begin position="212"/>
        <end position="222"/>
    </location>
</feature>
<evidence type="ECO:0000256" key="1">
    <source>
        <dbReference type="SAM" id="MobiDB-lite"/>
    </source>
</evidence>
<sequence>MSEQLRREQEQEYKRLRVEVETQRKKAGKSEASGVSGERSPAETENNTVEEKHQGVESFGSAQGNGAGEPRLEQSIQPRLAEFRKQLETMTEYFESLKSNQAVDVEDSKRLEELKSHVQTAFNLLSTSSKPRSRPPPRTPLLSRTTTAISLPPSTLGKHRHSPTSPPPETSKRSRNKPTSLTTTNSTPTKHTIPPDSSPREKRPRTHIAPTFDPPLSPPLKRPNPQDLAGSINSNLPPSLANRPIKRPRTRLGPSTNLGKRHPADSRADVPGTPGKRVKRTYSGAGKPQVVGVKRGRSEGG</sequence>
<keyword evidence="3" id="KW-1185">Reference proteome</keyword>
<evidence type="ECO:0000313" key="3">
    <source>
        <dbReference type="Proteomes" id="UP000298138"/>
    </source>
</evidence>
<dbReference type="Proteomes" id="UP000298138">
    <property type="component" value="Unassembled WGS sequence"/>
</dbReference>
<reference evidence="2 3" key="1">
    <citation type="submission" date="2019-04" db="EMBL/GenBank/DDBJ databases">
        <title>Comparative genomics and transcriptomics to analyze fruiting body development in filamentous ascomycetes.</title>
        <authorList>
            <consortium name="DOE Joint Genome Institute"/>
            <person name="Lutkenhaus R."/>
            <person name="Traeger S."/>
            <person name="Breuer J."/>
            <person name="Kuo A."/>
            <person name="Lipzen A."/>
            <person name="Pangilinan J."/>
            <person name="Dilworth D."/>
            <person name="Sandor L."/>
            <person name="Poggeler S."/>
            <person name="Barry K."/>
            <person name="Grigoriev I.V."/>
            <person name="Nowrousian M."/>
        </authorList>
    </citation>
    <scope>NUCLEOTIDE SEQUENCE [LARGE SCALE GENOMIC DNA]</scope>
    <source>
        <strain evidence="2 3">CBS 389.68</strain>
    </source>
</reference>
<feature type="region of interest" description="Disordered" evidence="1">
    <location>
        <begin position="122"/>
        <end position="301"/>
    </location>
</feature>
<feature type="compositionally biased region" description="Low complexity" evidence="1">
    <location>
        <begin position="177"/>
        <end position="192"/>
    </location>
</feature>
<accession>A0A4S2N1G5</accession>
<organism evidence="2 3">
    <name type="scientific">Ascodesmis nigricans</name>
    <dbReference type="NCBI Taxonomy" id="341454"/>
    <lineage>
        <taxon>Eukaryota</taxon>
        <taxon>Fungi</taxon>
        <taxon>Dikarya</taxon>
        <taxon>Ascomycota</taxon>
        <taxon>Pezizomycotina</taxon>
        <taxon>Pezizomycetes</taxon>
        <taxon>Pezizales</taxon>
        <taxon>Ascodesmidaceae</taxon>
        <taxon>Ascodesmis</taxon>
    </lineage>
</organism>
<evidence type="ECO:0000313" key="2">
    <source>
        <dbReference type="EMBL" id="TGZ82806.1"/>
    </source>
</evidence>
<proteinExistence type="predicted"/>
<protein>
    <submittedName>
        <fullName evidence="2">Uncharacterized protein</fullName>
    </submittedName>
</protein>
<gene>
    <name evidence="2" type="ORF">EX30DRAFT_141227</name>
</gene>
<dbReference type="AlphaFoldDB" id="A0A4S2N1G5"/>